<proteinExistence type="predicted"/>
<dbReference type="GO" id="GO:0003677">
    <property type="term" value="F:DNA binding"/>
    <property type="evidence" value="ECO:0007669"/>
    <property type="project" value="InterPro"/>
</dbReference>
<dbReference type="SUPFAM" id="SSF46689">
    <property type="entry name" value="Homeodomain-like"/>
    <property type="match status" value="1"/>
</dbReference>
<protein>
    <submittedName>
        <fullName evidence="2">DNA invertase Pin-like site-specific DNA recombinase</fullName>
    </submittedName>
</protein>
<keyword evidence="3" id="KW-1185">Reference proteome</keyword>
<dbReference type="EMBL" id="JACHMJ010000001">
    <property type="protein sequence ID" value="MBB5842847.1"/>
    <property type="molecule type" value="Genomic_DNA"/>
</dbReference>
<comment type="caution">
    <text evidence="2">The sequence shown here is derived from an EMBL/GenBank/DDBJ whole genome shotgun (WGS) entry which is preliminary data.</text>
</comment>
<evidence type="ECO:0000259" key="1">
    <source>
        <dbReference type="PROSITE" id="PS51736"/>
    </source>
</evidence>
<dbReference type="InterPro" id="IPR009057">
    <property type="entry name" value="Homeodomain-like_sf"/>
</dbReference>
<dbReference type="Gene3D" id="1.10.10.60">
    <property type="entry name" value="Homeodomain-like"/>
    <property type="match status" value="1"/>
</dbReference>
<dbReference type="CDD" id="cd00569">
    <property type="entry name" value="HTH_Hin_like"/>
    <property type="match status" value="1"/>
</dbReference>
<dbReference type="InterPro" id="IPR006119">
    <property type="entry name" value="Resolv_N"/>
</dbReference>
<gene>
    <name evidence="2" type="ORF">HD599_001170</name>
</gene>
<dbReference type="Pfam" id="PF02796">
    <property type="entry name" value="HTH_7"/>
    <property type="match status" value="1"/>
</dbReference>
<dbReference type="Proteomes" id="UP000536685">
    <property type="component" value="Unassembled WGS sequence"/>
</dbReference>
<accession>A0A841AHY7</accession>
<feature type="domain" description="Resolvase/invertase-type recombinase catalytic" evidence="1">
    <location>
        <begin position="1"/>
        <end position="32"/>
    </location>
</feature>
<reference evidence="2 3" key="1">
    <citation type="submission" date="2020-08" db="EMBL/GenBank/DDBJ databases">
        <title>Sequencing the genomes of 1000 actinobacteria strains.</title>
        <authorList>
            <person name="Klenk H.-P."/>
        </authorList>
    </citation>
    <scope>NUCLEOTIDE SEQUENCE [LARGE SCALE GENOMIC DNA]</scope>
    <source>
        <strain evidence="2 3">DSM 105784</strain>
    </source>
</reference>
<dbReference type="GO" id="GO:0000150">
    <property type="term" value="F:DNA strand exchange activity"/>
    <property type="evidence" value="ECO:0007669"/>
    <property type="project" value="InterPro"/>
</dbReference>
<dbReference type="AlphaFoldDB" id="A0A841AHY7"/>
<dbReference type="InterPro" id="IPR006120">
    <property type="entry name" value="Resolvase_HTH_dom"/>
</dbReference>
<sequence length="83" mass="9432">MLFTIMAALAQMELEIKRERVLDSVHKRREAGKDLGGRRQSISESQIKSALRLVDSGEPAAQVARDLGMSRATFYRRSRKLRS</sequence>
<organism evidence="2 3">
    <name type="scientific">Conyzicola lurida</name>
    <dbReference type="NCBI Taxonomy" id="1172621"/>
    <lineage>
        <taxon>Bacteria</taxon>
        <taxon>Bacillati</taxon>
        <taxon>Actinomycetota</taxon>
        <taxon>Actinomycetes</taxon>
        <taxon>Micrococcales</taxon>
        <taxon>Microbacteriaceae</taxon>
        <taxon>Conyzicola</taxon>
    </lineage>
</organism>
<evidence type="ECO:0000313" key="3">
    <source>
        <dbReference type="Proteomes" id="UP000536685"/>
    </source>
</evidence>
<evidence type="ECO:0000313" key="2">
    <source>
        <dbReference type="EMBL" id="MBB5842847.1"/>
    </source>
</evidence>
<dbReference type="PROSITE" id="PS51736">
    <property type="entry name" value="RECOMBINASES_3"/>
    <property type="match status" value="1"/>
</dbReference>
<name>A0A841AHY7_9MICO</name>